<evidence type="ECO:0000313" key="2">
    <source>
        <dbReference type="EMBL" id="KAK9026081.1"/>
    </source>
</evidence>
<reference evidence="2 3" key="1">
    <citation type="journal article" date="2024" name="G3 (Bethesda)">
        <title>Genome assembly of Hibiscus sabdariffa L. provides insights into metabolisms of medicinal natural products.</title>
        <authorList>
            <person name="Kim T."/>
        </authorList>
    </citation>
    <scope>NUCLEOTIDE SEQUENCE [LARGE SCALE GENOMIC DNA]</scope>
    <source>
        <strain evidence="2">TK-2024</strain>
        <tissue evidence="2">Old leaves</tissue>
    </source>
</reference>
<feature type="coiled-coil region" evidence="1">
    <location>
        <begin position="10"/>
        <end position="54"/>
    </location>
</feature>
<organism evidence="2 3">
    <name type="scientific">Hibiscus sabdariffa</name>
    <name type="common">roselle</name>
    <dbReference type="NCBI Taxonomy" id="183260"/>
    <lineage>
        <taxon>Eukaryota</taxon>
        <taxon>Viridiplantae</taxon>
        <taxon>Streptophyta</taxon>
        <taxon>Embryophyta</taxon>
        <taxon>Tracheophyta</taxon>
        <taxon>Spermatophyta</taxon>
        <taxon>Magnoliopsida</taxon>
        <taxon>eudicotyledons</taxon>
        <taxon>Gunneridae</taxon>
        <taxon>Pentapetalae</taxon>
        <taxon>rosids</taxon>
        <taxon>malvids</taxon>
        <taxon>Malvales</taxon>
        <taxon>Malvaceae</taxon>
        <taxon>Malvoideae</taxon>
        <taxon>Hibiscus</taxon>
    </lineage>
</organism>
<dbReference type="EMBL" id="JBBPBN010000013">
    <property type="protein sequence ID" value="KAK9026081.1"/>
    <property type="molecule type" value="Genomic_DNA"/>
</dbReference>
<comment type="caution">
    <text evidence="2">The sequence shown here is derived from an EMBL/GenBank/DDBJ whole genome shotgun (WGS) entry which is preliminary data.</text>
</comment>
<keyword evidence="1" id="KW-0175">Coiled coil</keyword>
<proteinExistence type="predicted"/>
<gene>
    <name evidence="2" type="ORF">V6N11_038929</name>
</gene>
<keyword evidence="3" id="KW-1185">Reference proteome</keyword>
<sequence length="80" mass="9620">MGKSQPPAPRKPLEKELELLEAKAREMRWELKQMKRAERKFKAKLRRMEHINSETREANRRAAIHNARVQLYIQAMLRLL</sequence>
<evidence type="ECO:0000256" key="1">
    <source>
        <dbReference type="SAM" id="Coils"/>
    </source>
</evidence>
<protein>
    <submittedName>
        <fullName evidence="2">Uncharacterized protein</fullName>
    </submittedName>
</protein>
<evidence type="ECO:0000313" key="3">
    <source>
        <dbReference type="Proteomes" id="UP001396334"/>
    </source>
</evidence>
<dbReference type="Proteomes" id="UP001396334">
    <property type="component" value="Unassembled WGS sequence"/>
</dbReference>
<name>A0ABR2SLF4_9ROSI</name>
<accession>A0ABR2SLF4</accession>